<name>A0A8H8WVL6_9HYPH</name>
<dbReference type="KEGG" id="mind:mvi_34180"/>
<proteinExistence type="predicted"/>
<protein>
    <submittedName>
        <fullName evidence="1">Uncharacterized protein</fullName>
    </submittedName>
</protein>
<gene>
    <name evidence="1" type="ORF">mvi_34180</name>
</gene>
<reference evidence="1" key="1">
    <citation type="submission" date="2020-11" db="EMBL/GenBank/DDBJ databases">
        <title>Complete genome sequence of a novel pathogenic Methylobacterium strain isolated from rice in Vietnam.</title>
        <authorList>
            <person name="Lai K."/>
            <person name="Okazaki S."/>
            <person name="Higashi K."/>
            <person name="Mori H."/>
            <person name="Toyoda A."/>
            <person name="Kurokawa K."/>
        </authorList>
    </citation>
    <scope>NUCLEOTIDE SEQUENCE</scope>
    <source>
        <strain evidence="1">VL1</strain>
    </source>
</reference>
<organism evidence="1 2">
    <name type="scientific">Methylobacterium indicum</name>
    <dbReference type="NCBI Taxonomy" id="1775910"/>
    <lineage>
        <taxon>Bacteria</taxon>
        <taxon>Pseudomonadati</taxon>
        <taxon>Pseudomonadota</taxon>
        <taxon>Alphaproteobacteria</taxon>
        <taxon>Hyphomicrobiales</taxon>
        <taxon>Methylobacteriaceae</taxon>
        <taxon>Methylobacterium</taxon>
    </lineage>
</organism>
<accession>A0A8H8WVL6</accession>
<evidence type="ECO:0000313" key="1">
    <source>
        <dbReference type="EMBL" id="BCM84957.1"/>
    </source>
</evidence>
<dbReference type="AlphaFoldDB" id="A0A8H8WVL6"/>
<evidence type="ECO:0000313" key="2">
    <source>
        <dbReference type="Proteomes" id="UP000663508"/>
    </source>
</evidence>
<sequence length="130" mass="14032">MEDGAGRPEISPPYYGPTLFGSAVSVVVRFPVRAAYSARINPFINPNGPNRTRCFVMTASQLGTKTTRINPAIGQAGLTDPEQCGDGLVYSPFKELELFAERMKVCGDKGKSACLPKPEVIPGQPVTRIF</sequence>
<dbReference type="EMBL" id="AP024145">
    <property type="protein sequence ID" value="BCM84957.1"/>
    <property type="molecule type" value="Genomic_DNA"/>
</dbReference>
<dbReference type="Proteomes" id="UP000663508">
    <property type="component" value="Chromosome"/>
</dbReference>